<evidence type="ECO:0000256" key="3">
    <source>
        <dbReference type="ARBA" id="ARBA00012755"/>
    </source>
</evidence>
<dbReference type="InterPro" id="IPR017853">
    <property type="entry name" value="GH"/>
</dbReference>
<dbReference type="EMBL" id="HG529598">
    <property type="protein sequence ID" value="CDI53950.1"/>
    <property type="molecule type" value="Genomic_DNA"/>
</dbReference>
<dbReference type="Gene3D" id="2.60.40.1180">
    <property type="entry name" value="Golgi alpha-mannosidase II"/>
    <property type="match status" value="1"/>
</dbReference>
<organism evidence="10">
    <name type="scientific">Melanopsichium pennsylvanicum 4</name>
    <dbReference type="NCBI Taxonomy" id="1398559"/>
    <lineage>
        <taxon>Eukaryota</taxon>
        <taxon>Fungi</taxon>
        <taxon>Dikarya</taxon>
        <taxon>Basidiomycota</taxon>
        <taxon>Ustilaginomycotina</taxon>
        <taxon>Ustilaginomycetes</taxon>
        <taxon>Ustilaginales</taxon>
        <taxon>Ustilaginaceae</taxon>
        <taxon>Melanopsichium</taxon>
    </lineage>
</organism>
<dbReference type="InterPro" id="IPR013780">
    <property type="entry name" value="Glyco_hydro_b"/>
</dbReference>
<evidence type="ECO:0000256" key="2">
    <source>
        <dbReference type="ARBA" id="ARBA00009743"/>
    </source>
</evidence>
<evidence type="ECO:0000256" key="8">
    <source>
        <dbReference type="SAM" id="SignalP"/>
    </source>
</evidence>
<dbReference type="Pfam" id="PF17801">
    <property type="entry name" value="Melibiase_C"/>
    <property type="match status" value="1"/>
</dbReference>
<name>A0A077QV36_9BASI</name>
<dbReference type="PRINTS" id="PR00740">
    <property type="entry name" value="GLHYDRLASE27"/>
</dbReference>
<evidence type="ECO:0000256" key="4">
    <source>
        <dbReference type="ARBA" id="ARBA00022729"/>
    </source>
</evidence>
<dbReference type="InterPro" id="IPR013785">
    <property type="entry name" value="Aldolase_TIM"/>
</dbReference>
<dbReference type="SUPFAM" id="SSF51445">
    <property type="entry name" value="(Trans)glycosidases"/>
    <property type="match status" value="1"/>
</dbReference>
<dbReference type="InterPro" id="IPR041233">
    <property type="entry name" value="Melibiase_C"/>
</dbReference>
<feature type="chain" id="PRO_5001722593" description="Alpha-galactosidase" evidence="8">
    <location>
        <begin position="24"/>
        <end position="410"/>
    </location>
</feature>
<dbReference type="InterPro" id="IPR000111">
    <property type="entry name" value="Glyco_hydro_27/36_CS"/>
</dbReference>
<dbReference type="EC" id="3.2.1.22" evidence="3 7"/>
<evidence type="ECO:0000256" key="7">
    <source>
        <dbReference type="RuleBase" id="RU361168"/>
    </source>
</evidence>
<dbReference type="InterPro" id="IPR002241">
    <property type="entry name" value="Glyco_hydro_27"/>
</dbReference>
<dbReference type="PANTHER" id="PTHR11452:SF87">
    <property type="entry name" value="ALPHA-GALACTOSIDASE"/>
    <property type="match status" value="1"/>
</dbReference>
<reference evidence="10" key="1">
    <citation type="journal article" date="2014" name="Genome Biol. Evol.">
        <title>Gene Loss Rather Than Gene Gain Is Associated with a Host Jump from Monocots to Dicots in the Smut Fungus Melanopsichium pennsylvanicum.</title>
        <authorList>
            <person name="Sharma R."/>
            <person name="Mishra B."/>
            <person name="Runge F."/>
            <person name="Thines M."/>
        </authorList>
    </citation>
    <scope>NUCLEOTIDE SEQUENCE</scope>
    <source>
        <strain evidence="10">4</strain>
    </source>
</reference>
<evidence type="ECO:0000256" key="5">
    <source>
        <dbReference type="ARBA" id="ARBA00022801"/>
    </source>
</evidence>
<accession>A0A077QV36</accession>
<evidence type="ECO:0000259" key="9">
    <source>
        <dbReference type="Pfam" id="PF17801"/>
    </source>
</evidence>
<feature type="signal peptide" evidence="8">
    <location>
        <begin position="1"/>
        <end position="23"/>
    </location>
</feature>
<dbReference type="CDD" id="cd14792">
    <property type="entry name" value="GH27"/>
    <property type="match status" value="1"/>
</dbReference>
<evidence type="ECO:0000256" key="1">
    <source>
        <dbReference type="ARBA" id="ARBA00001255"/>
    </source>
</evidence>
<sequence length="410" mass="45742">MKSFKQILAATAILLSCSDVARGASQATPQMGWNTWNAFKYNVSQDLLVHTADLLVSTGLKDAGYTNLVLDDGWQALNRSEDGKPQPNATKFPNGIPPVAEHIHQAGLRFGIYMTNGIKGCGPNSPGSWGFEEIDAQQFADWNVDYLKYDNCGTFEAGTHPPQSRFRVMSNALRETGRDILYSLCQWGDQFPWYWADQVAHSYRISGDITATFSDRGKDCACKTAYCLNTGYAGCSVMTIIRKMREISYFQHPGSFADMDMLEIGIANLTLHEERTHFSFWAALKSPLIVGADLRKITNETLSVLKNKKMIAVNQDKLGSAIEYLPHISKELEHQIWAGQLSGNRTIVLAFNELNDTMTIDVPFSSIPRLNNGSSYKVEDVWSESSQTARSSITASLESHETKVYIFKEE</sequence>
<dbReference type="Gene3D" id="3.20.20.70">
    <property type="entry name" value="Aldolase class I"/>
    <property type="match status" value="1"/>
</dbReference>
<feature type="domain" description="Alpha galactosidase C-terminal" evidence="9">
    <location>
        <begin position="333"/>
        <end position="406"/>
    </location>
</feature>
<dbReference type="GO" id="GO:0004557">
    <property type="term" value="F:alpha-galactosidase activity"/>
    <property type="evidence" value="ECO:0007669"/>
    <property type="project" value="UniProtKB-EC"/>
</dbReference>
<keyword evidence="4 8" id="KW-0732">Signal</keyword>
<comment type="similarity">
    <text evidence="2 7">Belongs to the glycosyl hydrolase 27 family.</text>
</comment>
<keyword evidence="5 7" id="KW-0378">Hydrolase</keyword>
<dbReference type="Pfam" id="PF16499">
    <property type="entry name" value="Melibiase_2"/>
    <property type="match status" value="1"/>
</dbReference>
<dbReference type="PANTHER" id="PTHR11452">
    <property type="entry name" value="ALPHA-GALACTOSIDASE/ALPHA-N-ACETYLGALACTOSAMINIDASE"/>
    <property type="match status" value="1"/>
</dbReference>
<dbReference type="GO" id="GO:0005975">
    <property type="term" value="P:carbohydrate metabolic process"/>
    <property type="evidence" value="ECO:0007669"/>
    <property type="project" value="InterPro"/>
</dbReference>
<dbReference type="SUPFAM" id="SSF51011">
    <property type="entry name" value="Glycosyl hydrolase domain"/>
    <property type="match status" value="1"/>
</dbReference>
<dbReference type="PROSITE" id="PS51257">
    <property type="entry name" value="PROKAR_LIPOPROTEIN"/>
    <property type="match status" value="1"/>
</dbReference>
<dbReference type="AlphaFoldDB" id="A0A077QV36"/>
<keyword evidence="6 7" id="KW-0326">Glycosidase</keyword>
<dbReference type="PROSITE" id="PS00512">
    <property type="entry name" value="ALPHA_GALACTOSIDASE"/>
    <property type="match status" value="1"/>
</dbReference>
<dbReference type="FunFam" id="3.20.20.70:FF:000286">
    <property type="entry name" value="Alpha-galactosidase"/>
    <property type="match status" value="1"/>
</dbReference>
<protein>
    <recommendedName>
        <fullName evidence="3 7">Alpha-galactosidase</fullName>
        <ecNumber evidence="3 7">3.2.1.22</ecNumber>
    </recommendedName>
    <alternativeName>
        <fullName evidence="7">Melibiase</fullName>
    </alternativeName>
</protein>
<evidence type="ECO:0000313" key="10">
    <source>
        <dbReference type="EMBL" id="CDI53950.1"/>
    </source>
</evidence>
<comment type="catalytic activity">
    <reaction evidence="1 7">
        <text>Hydrolysis of terminal, non-reducing alpha-D-galactose residues in alpha-D-galactosides, including galactose oligosaccharides, galactomannans and galactolipids.</text>
        <dbReference type="EC" id="3.2.1.22"/>
    </reaction>
</comment>
<keyword evidence="7" id="KW-1015">Disulfide bond</keyword>
<evidence type="ECO:0000256" key="6">
    <source>
        <dbReference type="ARBA" id="ARBA00023295"/>
    </source>
</evidence>
<proteinExistence type="inferred from homology"/>